<dbReference type="AlphaFoldDB" id="G8YKN3"/>
<dbReference type="OMA" id="IKLEMIR"/>
<dbReference type="STRING" id="559304.G8YKN3"/>
<evidence type="ECO:0000256" key="3">
    <source>
        <dbReference type="ARBA" id="ARBA00022490"/>
    </source>
</evidence>
<dbReference type="GO" id="GO:0005634">
    <property type="term" value="C:nucleus"/>
    <property type="evidence" value="ECO:0007669"/>
    <property type="project" value="TreeGrafter"/>
</dbReference>
<dbReference type="PROSITE" id="PS51867">
    <property type="entry name" value="ZF_RING_GID"/>
    <property type="match status" value="1"/>
</dbReference>
<evidence type="ECO:0000259" key="8">
    <source>
        <dbReference type="PROSITE" id="PS50897"/>
    </source>
</evidence>
<feature type="domain" description="CTLH" evidence="8">
    <location>
        <begin position="208"/>
        <end position="254"/>
    </location>
</feature>
<proteinExistence type="inferred from homology"/>
<dbReference type="InterPro" id="IPR024964">
    <property type="entry name" value="CTLH/CRA"/>
</dbReference>
<dbReference type="PANTHER" id="PTHR12170">
    <property type="entry name" value="MACROPHAGE ERYTHROBLAST ATTACHER-RELATED"/>
    <property type="match status" value="1"/>
</dbReference>
<evidence type="ECO:0000313" key="10">
    <source>
        <dbReference type="EMBL" id="CCE88617.1"/>
    </source>
</evidence>
<dbReference type="HOGENOM" id="CLU_027445_2_0_1"/>
<dbReference type="PROSITE" id="PS50897">
    <property type="entry name" value="CTLH"/>
    <property type="match status" value="1"/>
</dbReference>
<dbReference type="OrthoDB" id="1933455at2759"/>
<keyword evidence="5 7" id="KW-0863">Zinc-finger</keyword>
<organism evidence="10 11">
    <name type="scientific">Pichia sorbitophila (strain ATCC MYA-4447 / BCRC 22081 / CBS 7064 / NBRC 10061 / NRRL Y-12695)</name>
    <name type="common">Hybrid yeast</name>
    <dbReference type="NCBI Taxonomy" id="559304"/>
    <lineage>
        <taxon>Eukaryota</taxon>
        <taxon>Fungi</taxon>
        <taxon>Dikarya</taxon>
        <taxon>Ascomycota</taxon>
        <taxon>Saccharomycotina</taxon>
        <taxon>Pichiomycetes</taxon>
        <taxon>Debaryomycetaceae</taxon>
        <taxon>Millerozyma</taxon>
    </lineage>
</organism>
<dbReference type="EMBL" id="FO082054">
    <property type="protein sequence ID" value="CCE88617.1"/>
    <property type="molecule type" value="Genomic_DNA"/>
</dbReference>
<dbReference type="InterPro" id="IPR044063">
    <property type="entry name" value="ZF_RING_GID"/>
</dbReference>
<feature type="zinc finger region" description="RING-Gid-type" evidence="7">
    <location>
        <begin position="422"/>
        <end position="488"/>
    </location>
</feature>
<name>G8YKN3_PICSO</name>
<dbReference type="Pfam" id="PF10607">
    <property type="entry name" value="CTLH"/>
    <property type="match status" value="1"/>
</dbReference>
<dbReference type="GO" id="GO:0043161">
    <property type="term" value="P:proteasome-mediated ubiquitin-dependent protein catabolic process"/>
    <property type="evidence" value="ECO:0007669"/>
    <property type="project" value="InterPro"/>
</dbReference>
<keyword evidence="3" id="KW-0963">Cytoplasm</keyword>
<sequence>MSEPTINFHIQTKITQFKVPTELIKKNFKAIQKLIEKQKKATEDDIRKIKNSSKLPTQLKLALVRKTIKSFEQFSLKLQSLINKDQSYASRILARLENFKELEEFTVNRNKSYTEFGSEGMDKRDISNVSALDEDDQNLDLHHMNLINWYREQTNLLIIEYLIKSNSRRDSNIGIQLLKCMSKTNPKLTKLIDYDLLDNFNKIYVSIVKEHDISLVISWFNENRAFLKKVNSNLEFEINYCKFLSLVEKGEVTEAIKFSKENLSCYGNMENYQEQEKENLEENLRKLKEIGGLLIYLAIGGKQTSMENSSVPFSTRMITHSPRYKEYEKVLSNERWDSLSKCFIDNFVNLYGISRNHPLFIYLSAGLSSLKTKSCYCNTENSIFKTDEPNSISQGNEPLTLTDKKYRGPNYYYKLLKKINHCPVCSPELYKLSRNLPYAQLITSIFNNPFKLPNGNIYPFDKLLVPSEKYLSEKNDLLRMGKVKDPLTKEEFLIDECVRVYPA</sequence>
<keyword evidence="11" id="KW-1185">Reference proteome</keyword>
<protein>
    <submittedName>
        <fullName evidence="10">Piso0_001389 protein</fullName>
    </submittedName>
</protein>
<dbReference type="FunCoup" id="G8YKN3">
    <property type="interactions" value="1505"/>
</dbReference>
<evidence type="ECO:0000256" key="7">
    <source>
        <dbReference type="PROSITE-ProRule" id="PRU01215"/>
    </source>
</evidence>
<evidence type="ECO:0000313" key="11">
    <source>
        <dbReference type="Proteomes" id="UP000005222"/>
    </source>
</evidence>
<dbReference type="InterPro" id="IPR006595">
    <property type="entry name" value="CTLH_C"/>
</dbReference>
<feature type="domain" description="RING-Gid-type" evidence="9">
    <location>
        <begin position="422"/>
        <end position="488"/>
    </location>
</feature>
<keyword evidence="4" id="KW-0479">Metal-binding</keyword>
<dbReference type="GO" id="GO:0061630">
    <property type="term" value="F:ubiquitin protein ligase activity"/>
    <property type="evidence" value="ECO:0007669"/>
    <property type="project" value="InterPro"/>
</dbReference>
<comment type="subcellular location">
    <subcellularLocation>
        <location evidence="1">Cytoplasm</location>
    </subcellularLocation>
</comment>
<evidence type="ECO:0000256" key="5">
    <source>
        <dbReference type="ARBA" id="ARBA00022771"/>
    </source>
</evidence>
<gene>
    <name evidence="10" type="primary">Piso0_001389</name>
    <name evidence="10" type="ORF">GNLVRS01_PISO0F05417g</name>
</gene>
<keyword evidence="6" id="KW-0862">Zinc</keyword>
<dbReference type="GO" id="GO:0034657">
    <property type="term" value="C:GID complex"/>
    <property type="evidence" value="ECO:0007669"/>
    <property type="project" value="TreeGrafter"/>
</dbReference>
<comment type="similarity">
    <text evidence="2">Belongs to the FYV10 family.</text>
</comment>
<dbReference type="Proteomes" id="UP000005222">
    <property type="component" value="Chromosome F"/>
</dbReference>
<dbReference type="GO" id="GO:0008270">
    <property type="term" value="F:zinc ion binding"/>
    <property type="evidence" value="ECO:0007669"/>
    <property type="project" value="UniProtKB-KW"/>
</dbReference>
<dbReference type="eggNOG" id="KOG0396">
    <property type="taxonomic scope" value="Eukaryota"/>
</dbReference>
<evidence type="ECO:0000256" key="4">
    <source>
        <dbReference type="ARBA" id="ARBA00022723"/>
    </source>
</evidence>
<evidence type="ECO:0000259" key="9">
    <source>
        <dbReference type="PROSITE" id="PS51867"/>
    </source>
</evidence>
<dbReference type="PANTHER" id="PTHR12170:SF2">
    <property type="entry name" value="E3 UBIQUITIN-PROTEIN TRANSFERASE MAEA"/>
    <property type="match status" value="1"/>
</dbReference>
<evidence type="ECO:0000256" key="6">
    <source>
        <dbReference type="ARBA" id="ARBA00022833"/>
    </source>
</evidence>
<reference evidence="10 11" key="1">
    <citation type="journal article" date="2012" name="G3 (Bethesda)">
        <title>Pichia sorbitophila, an interspecies yeast hybrid reveals early steps of genome resolution following polyploidization.</title>
        <authorList>
            <person name="Leh Louis V."/>
            <person name="Despons L."/>
            <person name="Friedrich A."/>
            <person name="Martin T."/>
            <person name="Durrens P."/>
            <person name="Casaregola S."/>
            <person name="Neuveglise C."/>
            <person name="Fairhead C."/>
            <person name="Marck C."/>
            <person name="Cruz J.A."/>
            <person name="Straub M.L."/>
            <person name="Kugler V."/>
            <person name="Sacerdot C."/>
            <person name="Uzunov Z."/>
            <person name="Thierry A."/>
            <person name="Weiss S."/>
            <person name="Bleykasten C."/>
            <person name="De Montigny J."/>
            <person name="Jacques N."/>
            <person name="Jung P."/>
            <person name="Lemaire M."/>
            <person name="Mallet S."/>
            <person name="Morel G."/>
            <person name="Richard G.F."/>
            <person name="Sarkar A."/>
            <person name="Savel G."/>
            <person name="Schacherer J."/>
            <person name="Seret M.L."/>
            <person name="Talla E."/>
            <person name="Samson G."/>
            <person name="Jubin C."/>
            <person name="Poulain J."/>
            <person name="Vacherie B."/>
            <person name="Barbe V."/>
            <person name="Pelletier E."/>
            <person name="Sherman D.J."/>
            <person name="Westhof E."/>
            <person name="Weissenbach J."/>
            <person name="Baret P.V."/>
            <person name="Wincker P."/>
            <person name="Gaillardin C."/>
            <person name="Dujon B."/>
            <person name="Souciet J.L."/>
        </authorList>
    </citation>
    <scope>NUCLEOTIDE SEQUENCE [LARGE SCALE GENOMIC DNA]</scope>
    <source>
        <strain evidence="11">ATCC MYA-4447 / BCRC 22081 / CBS 7064 / NBRC 10061 / NRRL Y-12695</strain>
    </source>
</reference>
<dbReference type="InParanoid" id="G8YKN3"/>
<dbReference type="InterPro" id="IPR045098">
    <property type="entry name" value="Fyv10_fam"/>
</dbReference>
<evidence type="ECO:0000256" key="1">
    <source>
        <dbReference type="ARBA" id="ARBA00004496"/>
    </source>
</evidence>
<dbReference type="GO" id="GO:0005737">
    <property type="term" value="C:cytoplasm"/>
    <property type="evidence" value="ECO:0007669"/>
    <property type="project" value="UniProtKB-SubCell"/>
</dbReference>
<accession>G8YKN3</accession>
<evidence type="ECO:0000256" key="2">
    <source>
        <dbReference type="ARBA" id="ARBA00010615"/>
    </source>
</evidence>